<accession>A0A7L1NRS9</accession>
<dbReference type="InterPro" id="IPR036179">
    <property type="entry name" value="Ig-like_dom_sf"/>
</dbReference>
<proteinExistence type="predicted"/>
<dbReference type="GO" id="GO:0002250">
    <property type="term" value="P:adaptive immune response"/>
    <property type="evidence" value="ECO:0007669"/>
    <property type="project" value="UniProtKB-KW"/>
</dbReference>
<dbReference type="SUPFAM" id="SSF48726">
    <property type="entry name" value="Immunoglobulin"/>
    <property type="match status" value="1"/>
</dbReference>
<name>A0A7L1NRS9_RHICY</name>
<dbReference type="InterPro" id="IPR007110">
    <property type="entry name" value="Ig-like_dom"/>
</dbReference>
<dbReference type="InterPro" id="IPR013106">
    <property type="entry name" value="Ig_V-set"/>
</dbReference>
<dbReference type="GO" id="GO:0005576">
    <property type="term" value="C:extracellular region"/>
    <property type="evidence" value="ECO:0007669"/>
    <property type="project" value="UniProtKB-ARBA"/>
</dbReference>
<keyword evidence="3" id="KW-1280">Immunoglobulin</keyword>
<feature type="domain" description="Ig-like" evidence="4">
    <location>
        <begin position="19"/>
        <end position="104"/>
    </location>
</feature>
<dbReference type="Gene3D" id="2.60.40.10">
    <property type="entry name" value="Immunoglobulins"/>
    <property type="match status" value="1"/>
</dbReference>
<dbReference type="AlphaFoldDB" id="A0A7L1NRS9"/>
<organism evidence="5 6">
    <name type="scientific">Rhinopomastus cyanomelas</name>
    <name type="common">Common scimitarbill</name>
    <dbReference type="NCBI Taxonomy" id="113115"/>
    <lineage>
        <taxon>Eukaryota</taxon>
        <taxon>Metazoa</taxon>
        <taxon>Chordata</taxon>
        <taxon>Craniata</taxon>
        <taxon>Vertebrata</taxon>
        <taxon>Euteleostomi</taxon>
        <taxon>Archelosauria</taxon>
        <taxon>Archosauria</taxon>
        <taxon>Dinosauria</taxon>
        <taxon>Saurischia</taxon>
        <taxon>Theropoda</taxon>
        <taxon>Coelurosauria</taxon>
        <taxon>Aves</taxon>
        <taxon>Neognathae</taxon>
        <taxon>Neoaves</taxon>
        <taxon>Telluraves</taxon>
        <taxon>Coraciimorphae</taxon>
        <taxon>Bucerotiformes</taxon>
        <taxon>Rhinopomastidae</taxon>
        <taxon>Rhinopomastus</taxon>
    </lineage>
</organism>
<dbReference type="InterPro" id="IPR050199">
    <property type="entry name" value="IgHV"/>
</dbReference>
<dbReference type="PROSITE" id="PS50835">
    <property type="entry name" value="IG_LIKE"/>
    <property type="match status" value="1"/>
</dbReference>
<feature type="non-terminal residue" evidence="5">
    <location>
        <position position="1"/>
    </location>
</feature>
<evidence type="ECO:0000256" key="2">
    <source>
        <dbReference type="ARBA" id="ARBA00023130"/>
    </source>
</evidence>
<feature type="non-terminal residue" evidence="5">
    <location>
        <position position="104"/>
    </location>
</feature>
<reference evidence="5 6" key="1">
    <citation type="submission" date="2019-09" db="EMBL/GenBank/DDBJ databases">
        <title>Bird 10,000 Genomes (B10K) Project - Family phase.</title>
        <authorList>
            <person name="Zhang G."/>
        </authorList>
    </citation>
    <scope>NUCLEOTIDE SEQUENCE [LARGE SCALE GENOMIC DNA]</scope>
    <source>
        <strain evidence="5">B10K-DU-002-35</strain>
        <tissue evidence="5">Muscle</tissue>
    </source>
</reference>
<dbReference type="GO" id="GO:0019814">
    <property type="term" value="C:immunoglobulin complex"/>
    <property type="evidence" value="ECO:0007669"/>
    <property type="project" value="UniProtKB-KW"/>
</dbReference>
<dbReference type="EMBL" id="VXBP01008610">
    <property type="protein sequence ID" value="NXO02662.1"/>
    <property type="molecule type" value="Genomic_DNA"/>
</dbReference>
<evidence type="ECO:0000313" key="6">
    <source>
        <dbReference type="Proteomes" id="UP000565785"/>
    </source>
</evidence>
<keyword evidence="2" id="KW-1064">Adaptive immunity</keyword>
<keyword evidence="1" id="KW-0391">Immunity</keyword>
<evidence type="ECO:0000259" key="4">
    <source>
        <dbReference type="PROSITE" id="PS50835"/>
    </source>
</evidence>
<comment type="caution">
    <text evidence="5">The sequence shown here is derived from an EMBL/GenBank/DDBJ whole genome shotgun (WGS) entry which is preliminary data.</text>
</comment>
<dbReference type="Pfam" id="PF07686">
    <property type="entry name" value="V-set"/>
    <property type="match status" value="1"/>
</dbReference>
<sequence length="104" mass="11500">GLWAQERLLQTGGGQRAPGDSVFLSCQAFGFRLEISGVRWYRQTPGSSLEWVSVISSDSSVIDFAQPLQGRAKVSRDNSRFESSLSIRALQPQDSARYFCVVAQ</sequence>
<dbReference type="OrthoDB" id="9426090at2759"/>
<protein>
    <submittedName>
        <fullName evidence="5">HV03 protein</fullName>
    </submittedName>
</protein>
<keyword evidence="6" id="KW-1185">Reference proteome</keyword>
<dbReference type="PANTHER" id="PTHR23266">
    <property type="entry name" value="IMMUNOGLOBULIN HEAVY CHAIN"/>
    <property type="match status" value="1"/>
</dbReference>
<evidence type="ECO:0000256" key="1">
    <source>
        <dbReference type="ARBA" id="ARBA00022859"/>
    </source>
</evidence>
<dbReference type="InterPro" id="IPR013783">
    <property type="entry name" value="Ig-like_fold"/>
</dbReference>
<dbReference type="Proteomes" id="UP000565785">
    <property type="component" value="Unassembled WGS sequence"/>
</dbReference>
<gene>
    <name evidence="5" type="primary">Hv03</name>
    <name evidence="5" type="ORF">RHICYA_R02946</name>
</gene>
<evidence type="ECO:0000313" key="5">
    <source>
        <dbReference type="EMBL" id="NXO02662.1"/>
    </source>
</evidence>
<dbReference type="SMART" id="SM00406">
    <property type="entry name" value="IGv"/>
    <property type="match status" value="1"/>
</dbReference>
<evidence type="ECO:0000256" key="3">
    <source>
        <dbReference type="ARBA" id="ARBA00043265"/>
    </source>
</evidence>